<evidence type="ECO:0000313" key="1">
    <source>
        <dbReference type="EMBL" id="KAI3815886.1"/>
    </source>
</evidence>
<dbReference type="EMBL" id="CM042022">
    <property type="protein sequence ID" value="KAI3815886.1"/>
    <property type="molecule type" value="Genomic_DNA"/>
</dbReference>
<evidence type="ECO:0000313" key="2">
    <source>
        <dbReference type="Proteomes" id="UP001056120"/>
    </source>
</evidence>
<proteinExistence type="predicted"/>
<comment type="caution">
    <text evidence="1">The sequence shown here is derived from an EMBL/GenBank/DDBJ whole genome shotgun (WGS) entry which is preliminary data.</text>
</comment>
<accession>A0ACB9J6Y4</accession>
<gene>
    <name evidence="1" type="ORF">L1987_15569</name>
</gene>
<keyword evidence="2" id="KW-1185">Reference proteome</keyword>
<protein>
    <submittedName>
        <fullName evidence="1">Uncharacterized protein</fullName>
    </submittedName>
</protein>
<reference evidence="1 2" key="2">
    <citation type="journal article" date="2022" name="Mol. Ecol. Resour.">
        <title>The genomes of chicory, endive, great burdock and yacon provide insights into Asteraceae paleo-polyploidization history and plant inulin production.</title>
        <authorList>
            <person name="Fan W."/>
            <person name="Wang S."/>
            <person name="Wang H."/>
            <person name="Wang A."/>
            <person name="Jiang F."/>
            <person name="Liu H."/>
            <person name="Zhao H."/>
            <person name="Xu D."/>
            <person name="Zhang Y."/>
        </authorList>
    </citation>
    <scope>NUCLEOTIDE SEQUENCE [LARGE SCALE GENOMIC DNA]</scope>
    <source>
        <strain evidence="2">cv. Yunnan</strain>
        <tissue evidence="1">Leaves</tissue>
    </source>
</reference>
<organism evidence="1 2">
    <name type="scientific">Smallanthus sonchifolius</name>
    <dbReference type="NCBI Taxonomy" id="185202"/>
    <lineage>
        <taxon>Eukaryota</taxon>
        <taxon>Viridiplantae</taxon>
        <taxon>Streptophyta</taxon>
        <taxon>Embryophyta</taxon>
        <taxon>Tracheophyta</taxon>
        <taxon>Spermatophyta</taxon>
        <taxon>Magnoliopsida</taxon>
        <taxon>eudicotyledons</taxon>
        <taxon>Gunneridae</taxon>
        <taxon>Pentapetalae</taxon>
        <taxon>asterids</taxon>
        <taxon>campanulids</taxon>
        <taxon>Asterales</taxon>
        <taxon>Asteraceae</taxon>
        <taxon>Asteroideae</taxon>
        <taxon>Heliantheae alliance</taxon>
        <taxon>Millerieae</taxon>
        <taxon>Smallanthus</taxon>
    </lineage>
</organism>
<reference evidence="2" key="1">
    <citation type="journal article" date="2022" name="Mol. Ecol. Resour.">
        <title>The genomes of chicory, endive, great burdock and yacon provide insights into Asteraceae palaeo-polyploidization history and plant inulin production.</title>
        <authorList>
            <person name="Fan W."/>
            <person name="Wang S."/>
            <person name="Wang H."/>
            <person name="Wang A."/>
            <person name="Jiang F."/>
            <person name="Liu H."/>
            <person name="Zhao H."/>
            <person name="Xu D."/>
            <person name="Zhang Y."/>
        </authorList>
    </citation>
    <scope>NUCLEOTIDE SEQUENCE [LARGE SCALE GENOMIC DNA]</scope>
    <source>
        <strain evidence="2">cv. Yunnan</strain>
    </source>
</reference>
<dbReference type="Proteomes" id="UP001056120">
    <property type="component" value="Linkage Group LG05"/>
</dbReference>
<sequence length="88" mass="9960">MIPRWSRTLGNLYRHTKSSIQIDLYVLPCRKISIIAAVEVPVASDASVKSEVNLNKMFRSKPSSLALPQESSMRIEEPTYSVVKIARR</sequence>
<name>A0ACB9J6Y4_9ASTR</name>